<keyword evidence="1" id="KW-0472">Membrane</keyword>
<keyword evidence="1" id="KW-0812">Transmembrane</keyword>
<feature type="transmembrane region" description="Helical" evidence="1">
    <location>
        <begin position="12"/>
        <end position="32"/>
    </location>
</feature>
<gene>
    <name evidence="2" type="ORF">KIN20_008945</name>
</gene>
<dbReference type="AlphaFoldDB" id="A0AAD5M5I6"/>
<dbReference type="PROSITE" id="PS51257">
    <property type="entry name" value="PROKAR_LIPOPROTEIN"/>
    <property type="match status" value="1"/>
</dbReference>
<evidence type="ECO:0000313" key="2">
    <source>
        <dbReference type="EMBL" id="KAJ1352560.1"/>
    </source>
</evidence>
<reference evidence="2" key="1">
    <citation type="submission" date="2021-06" db="EMBL/GenBank/DDBJ databases">
        <title>Parelaphostrongylus tenuis whole genome reference sequence.</title>
        <authorList>
            <person name="Garwood T.J."/>
            <person name="Larsen P.A."/>
            <person name="Fountain-Jones N.M."/>
            <person name="Garbe J.R."/>
            <person name="Macchietto M.G."/>
            <person name="Kania S.A."/>
            <person name="Gerhold R.W."/>
            <person name="Richards J.E."/>
            <person name="Wolf T.M."/>
        </authorList>
    </citation>
    <scope>NUCLEOTIDE SEQUENCE</scope>
    <source>
        <strain evidence="2">MNPRO001-30</strain>
        <tissue evidence="2">Meninges</tissue>
    </source>
</reference>
<keyword evidence="1" id="KW-1133">Transmembrane helix</keyword>
<name>A0AAD5M5I6_PARTN</name>
<organism evidence="2 3">
    <name type="scientific">Parelaphostrongylus tenuis</name>
    <name type="common">Meningeal worm</name>
    <dbReference type="NCBI Taxonomy" id="148309"/>
    <lineage>
        <taxon>Eukaryota</taxon>
        <taxon>Metazoa</taxon>
        <taxon>Ecdysozoa</taxon>
        <taxon>Nematoda</taxon>
        <taxon>Chromadorea</taxon>
        <taxon>Rhabditida</taxon>
        <taxon>Rhabditina</taxon>
        <taxon>Rhabditomorpha</taxon>
        <taxon>Strongyloidea</taxon>
        <taxon>Metastrongylidae</taxon>
        <taxon>Parelaphostrongylus</taxon>
    </lineage>
</organism>
<dbReference type="Proteomes" id="UP001196413">
    <property type="component" value="Unassembled WGS sequence"/>
</dbReference>
<dbReference type="EMBL" id="JAHQIW010001450">
    <property type="protein sequence ID" value="KAJ1352560.1"/>
    <property type="molecule type" value="Genomic_DNA"/>
</dbReference>
<sequence>MTILTNKAGPSSAPFMILLLVSISTVFGCGVIPGSQTSTKTFIAGGPSNLPVIAVYTDNNAVSAESLVLQLAKMLFRH</sequence>
<protein>
    <submittedName>
        <fullName evidence="2">Uncharacterized protein</fullName>
    </submittedName>
</protein>
<accession>A0AAD5M5I6</accession>
<evidence type="ECO:0000256" key="1">
    <source>
        <dbReference type="SAM" id="Phobius"/>
    </source>
</evidence>
<proteinExistence type="predicted"/>
<comment type="caution">
    <text evidence="2">The sequence shown here is derived from an EMBL/GenBank/DDBJ whole genome shotgun (WGS) entry which is preliminary data.</text>
</comment>
<evidence type="ECO:0000313" key="3">
    <source>
        <dbReference type="Proteomes" id="UP001196413"/>
    </source>
</evidence>
<keyword evidence="3" id="KW-1185">Reference proteome</keyword>